<dbReference type="Pfam" id="PF20240">
    <property type="entry name" value="DUF6597"/>
    <property type="match status" value="1"/>
</dbReference>
<dbReference type="InterPro" id="IPR046532">
    <property type="entry name" value="DUF6597"/>
</dbReference>
<feature type="domain" description="HTH araC/xylS-type" evidence="4">
    <location>
        <begin position="91"/>
        <end position="189"/>
    </location>
</feature>
<dbReference type="AlphaFoldDB" id="A0AAU8FH99"/>
<dbReference type="RefSeq" id="WP_353718419.1">
    <property type="nucleotide sequence ID" value="NZ_CP159289.1"/>
</dbReference>
<dbReference type="PROSITE" id="PS01124">
    <property type="entry name" value="HTH_ARAC_FAMILY_2"/>
    <property type="match status" value="1"/>
</dbReference>
<evidence type="ECO:0000313" key="5">
    <source>
        <dbReference type="EMBL" id="XCH23093.1"/>
    </source>
</evidence>
<evidence type="ECO:0000259" key="4">
    <source>
        <dbReference type="PROSITE" id="PS01124"/>
    </source>
</evidence>
<dbReference type="Pfam" id="PF12833">
    <property type="entry name" value="HTH_18"/>
    <property type="match status" value="1"/>
</dbReference>
<gene>
    <name evidence="5" type="ORF">ABV298_22565</name>
</gene>
<evidence type="ECO:0000256" key="3">
    <source>
        <dbReference type="ARBA" id="ARBA00023163"/>
    </source>
</evidence>
<evidence type="ECO:0000256" key="1">
    <source>
        <dbReference type="ARBA" id="ARBA00023015"/>
    </source>
</evidence>
<dbReference type="EMBL" id="CP159289">
    <property type="protein sequence ID" value="XCH23093.1"/>
    <property type="molecule type" value="Genomic_DNA"/>
</dbReference>
<reference evidence="5" key="1">
    <citation type="submission" date="2024-06" db="EMBL/GenBank/DDBJ databases">
        <title>Sequencing and assembly of the genome of Dyadobacter sp. strain 676, a symbiont of Cyamopsis tetragonoloba.</title>
        <authorList>
            <person name="Guro P."/>
            <person name="Sazanova A."/>
            <person name="Kuznetsova I."/>
            <person name="Belimov A."/>
            <person name="Safronova V."/>
        </authorList>
    </citation>
    <scope>NUCLEOTIDE SEQUENCE</scope>
    <source>
        <strain evidence="5">676</strain>
    </source>
</reference>
<name>A0AAU8FH99_9BACT</name>
<dbReference type="InterPro" id="IPR018060">
    <property type="entry name" value="HTH_AraC"/>
</dbReference>
<dbReference type="Gene3D" id="1.10.10.60">
    <property type="entry name" value="Homeodomain-like"/>
    <property type="match status" value="1"/>
</dbReference>
<dbReference type="SMART" id="SM00342">
    <property type="entry name" value="HTH_ARAC"/>
    <property type="match status" value="1"/>
</dbReference>
<keyword evidence="2" id="KW-0238">DNA-binding</keyword>
<dbReference type="PANTHER" id="PTHR46796">
    <property type="entry name" value="HTH-TYPE TRANSCRIPTIONAL ACTIVATOR RHAS-RELATED"/>
    <property type="match status" value="1"/>
</dbReference>
<proteinExistence type="predicted"/>
<keyword evidence="1" id="KW-0805">Transcription regulation</keyword>
<accession>A0AAU8FH99</accession>
<keyword evidence="3" id="KW-0804">Transcription</keyword>
<dbReference type="InterPro" id="IPR050204">
    <property type="entry name" value="AraC_XylS_family_regulators"/>
</dbReference>
<evidence type="ECO:0000256" key="2">
    <source>
        <dbReference type="ARBA" id="ARBA00023125"/>
    </source>
</evidence>
<protein>
    <submittedName>
        <fullName evidence="5">Helix-turn-helix transcriptional regulator</fullName>
    </submittedName>
</protein>
<dbReference type="PANTHER" id="PTHR46796:SF13">
    <property type="entry name" value="HTH-TYPE TRANSCRIPTIONAL ACTIVATOR RHAS"/>
    <property type="match status" value="1"/>
</dbReference>
<sequence>MKNEHCYLVGTMSTAIETSISPHSHLAGIRFRPAGFAAFYEYDSLHEYTDRTVEFDNKLAPDLRGTRKGLRNGLKYYLDEFFLRKLPERQPQLTPVITEIESRNGLVDVPVLARNHCVSVRQLQRAFKMHIGLSPKEFLNVIRFRYALRLIKNNAMPTLLDIALEAGYYDHAHLSNEIRRHAGVAPSLL</sequence>
<dbReference type="GO" id="GO:0043565">
    <property type="term" value="F:sequence-specific DNA binding"/>
    <property type="evidence" value="ECO:0007669"/>
    <property type="project" value="InterPro"/>
</dbReference>
<organism evidence="5">
    <name type="scientific">Dyadobacter sp. 676</name>
    <dbReference type="NCBI Taxonomy" id="3088362"/>
    <lineage>
        <taxon>Bacteria</taxon>
        <taxon>Pseudomonadati</taxon>
        <taxon>Bacteroidota</taxon>
        <taxon>Cytophagia</taxon>
        <taxon>Cytophagales</taxon>
        <taxon>Spirosomataceae</taxon>
        <taxon>Dyadobacter</taxon>
    </lineage>
</organism>
<dbReference type="GO" id="GO:0003700">
    <property type="term" value="F:DNA-binding transcription factor activity"/>
    <property type="evidence" value="ECO:0007669"/>
    <property type="project" value="InterPro"/>
</dbReference>